<protein>
    <submittedName>
        <fullName evidence="3">WD_REPEATS_REGION domain-containing protein</fullName>
    </submittedName>
</protein>
<dbReference type="PANTHER" id="PTHR10241">
    <property type="entry name" value="LETHAL 2 GIANT LARVAE PROTEIN"/>
    <property type="match status" value="1"/>
</dbReference>
<dbReference type="WBParaSite" id="SCUD_0000422901-mRNA-1">
    <property type="protein sequence ID" value="SCUD_0000422901-mRNA-1"/>
    <property type="gene ID" value="SCUD_0000422901"/>
</dbReference>
<dbReference type="Gene3D" id="2.130.10.10">
    <property type="entry name" value="YVTN repeat-like/Quinoprotein amine dehydrogenase"/>
    <property type="match status" value="1"/>
</dbReference>
<dbReference type="GO" id="GO:0006893">
    <property type="term" value="P:Golgi to plasma membrane transport"/>
    <property type="evidence" value="ECO:0007669"/>
    <property type="project" value="TreeGrafter"/>
</dbReference>
<dbReference type="InterPro" id="IPR015943">
    <property type="entry name" value="WD40/YVTN_repeat-like_dom_sf"/>
</dbReference>
<evidence type="ECO:0000313" key="3">
    <source>
        <dbReference type="WBParaSite" id="SCUD_0000422901-mRNA-1"/>
    </source>
</evidence>
<accession>A0A183JNE3</accession>
<name>A0A183JNE3_9TREM</name>
<dbReference type="GO" id="GO:0031201">
    <property type="term" value="C:SNARE complex"/>
    <property type="evidence" value="ECO:0007669"/>
    <property type="project" value="TreeGrafter"/>
</dbReference>
<evidence type="ECO:0000313" key="1">
    <source>
        <dbReference type="EMBL" id="VDO87463.1"/>
    </source>
</evidence>
<keyword evidence="2" id="KW-1185">Reference proteome</keyword>
<dbReference type="GO" id="GO:0019905">
    <property type="term" value="F:syntaxin binding"/>
    <property type="evidence" value="ECO:0007669"/>
    <property type="project" value="TreeGrafter"/>
</dbReference>
<dbReference type="GO" id="GO:0005096">
    <property type="term" value="F:GTPase activator activity"/>
    <property type="evidence" value="ECO:0007669"/>
    <property type="project" value="TreeGrafter"/>
</dbReference>
<dbReference type="STRING" id="6186.A0A183JNE3"/>
<dbReference type="EMBL" id="UZAK01005395">
    <property type="protein sequence ID" value="VDO87463.1"/>
    <property type="molecule type" value="Genomic_DNA"/>
</dbReference>
<dbReference type="AlphaFoldDB" id="A0A183JNE3"/>
<reference evidence="3" key="1">
    <citation type="submission" date="2016-06" db="UniProtKB">
        <authorList>
            <consortium name="WormBaseParasite"/>
        </authorList>
    </citation>
    <scope>IDENTIFICATION</scope>
</reference>
<evidence type="ECO:0000313" key="2">
    <source>
        <dbReference type="Proteomes" id="UP000279833"/>
    </source>
</evidence>
<gene>
    <name evidence="1" type="ORF">SCUD_LOCUS4229</name>
</gene>
<dbReference type="GO" id="GO:0045159">
    <property type="term" value="F:myosin II binding"/>
    <property type="evidence" value="ECO:0007669"/>
    <property type="project" value="TreeGrafter"/>
</dbReference>
<reference evidence="1 2" key="2">
    <citation type="submission" date="2018-11" db="EMBL/GenBank/DDBJ databases">
        <authorList>
            <consortium name="Pathogen Informatics"/>
        </authorList>
    </citation>
    <scope>NUCLEOTIDE SEQUENCE [LARGE SCALE GENOMIC DNA]</scope>
    <source>
        <strain evidence="1">Dakar</strain>
        <strain evidence="2">Dakar, Senegal</strain>
    </source>
</reference>
<sequence>SQSSHPGKVIQIAENPQDTNKILIGYSSGFLVLWDLKTKQGDARFKHTDSLYSVVWHWDGKSFLTSHNNGLLATWLIRQPQRPVSVICPHGKVLPY</sequence>
<proteinExistence type="predicted"/>
<dbReference type="PANTHER" id="PTHR10241:SF25">
    <property type="entry name" value="TOMOSYN, ISOFORM C"/>
    <property type="match status" value="1"/>
</dbReference>
<dbReference type="SUPFAM" id="SSF50978">
    <property type="entry name" value="WD40 repeat-like"/>
    <property type="match status" value="1"/>
</dbReference>
<dbReference type="GO" id="GO:0005886">
    <property type="term" value="C:plasma membrane"/>
    <property type="evidence" value="ECO:0007669"/>
    <property type="project" value="TreeGrafter"/>
</dbReference>
<dbReference type="GO" id="GO:0006887">
    <property type="term" value="P:exocytosis"/>
    <property type="evidence" value="ECO:0007669"/>
    <property type="project" value="TreeGrafter"/>
</dbReference>
<organism evidence="3">
    <name type="scientific">Schistosoma curassoni</name>
    <dbReference type="NCBI Taxonomy" id="6186"/>
    <lineage>
        <taxon>Eukaryota</taxon>
        <taxon>Metazoa</taxon>
        <taxon>Spiralia</taxon>
        <taxon>Lophotrochozoa</taxon>
        <taxon>Platyhelminthes</taxon>
        <taxon>Trematoda</taxon>
        <taxon>Digenea</taxon>
        <taxon>Strigeidida</taxon>
        <taxon>Schistosomatoidea</taxon>
        <taxon>Schistosomatidae</taxon>
        <taxon>Schistosoma</taxon>
    </lineage>
</organism>
<dbReference type="Proteomes" id="UP000279833">
    <property type="component" value="Unassembled WGS sequence"/>
</dbReference>
<dbReference type="InterPro" id="IPR036322">
    <property type="entry name" value="WD40_repeat_dom_sf"/>
</dbReference>